<feature type="chain" id="PRO_5011637090" evidence="6">
    <location>
        <begin position="22"/>
        <end position="205"/>
    </location>
</feature>
<sequence>MIRRFAAAVLAAFLFAPLAQAADLSPALVKVTPTDHVLGSAKAPVTIIEYGSVACPACASFNETVFPQLKAKYIDTGKVRYVFRPMLTGVPVIAVAGTRMAECAGPGKYFDVVDAVMRGQSEYYAWGESNIIAQPILVKIAASFGLSETAFNACAGDAAGLARLQAAHKSAIESGIRSTPSLFVNGKEMERHDLDSLEAAIKATK</sequence>
<evidence type="ECO:0000256" key="6">
    <source>
        <dbReference type="SAM" id="SignalP"/>
    </source>
</evidence>
<proteinExistence type="inferred from homology"/>
<evidence type="ECO:0000256" key="3">
    <source>
        <dbReference type="ARBA" id="ARBA00023002"/>
    </source>
</evidence>
<reference evidence="9" key="1">
    <citation type="submission" date="2016-10" db="EMBL/GenBank/DDBJ databases">
        <authorList>
            <person name="Varghese N."/>
            <person name="Submissions S."/>
        </authorList>
    </citation>
    <scope>NUCLEOTIDE SEQUENCE [LARGE SCALE GENOMIC DNA]</scope>
    <source>
        <strain evidence="9">CGMCC 1.3431</strain>
    </source>
</reference>
<evidence type="ECO:0000259" key="7">
    <source>
        <dbReference type="Pfam" id="PF13462"/>
    </source>
</evidence>
<dbReference type="GO" id="GO:0016491">
    <property type="term" value="F:oxidoreductase activity"/>
    <property type="evidence" value="ECO:0007669"/>
    <property type="project" value="UniProtKB-KW"/>
</dbReference>
<keyword evidence="9" id="KW-1185">Reference proteome</keyword>
<dbReference type="InterPro" id="IPR012336">
    <property type="entry name" value="Thioredoxin-like_fold"/>
</dbReference>
<evidence type="ECO:0000313" key="8">
    <source>
        <dbReference type="EMBL" id="SCW40606.1"/>
    </source>
</evidence>
<comment type="similarity">
    <text evidence="1">Belongs to the thioredoxin family. DsbA subfamily.</text>
</comment>
<protein>
    <submittedName>
        <fullName evidence="8">Protein-disulfide isomerase</fullName>
    </submittedName>
</protein>
<dbReference type="Pfam" id="PF13462">
    <property type="entry name" value="Thioredoxin_4"/>
    <property type="match status" value="1"/>
</dbReference>
<dbReference type="Proteomes" id="UP000199150">
    <property type="component" value="Unassembled WGS sequence"/>
</dbReference>
<dbReference type="Gene3D" id="3.40.30.10">
    <property type="entry name" value="Glutaredoxin"/>
    <property type="match status" value="1"/>
</dbReference>
<dbReference type="PANTHER" id="PTHR13887">
    <property type="entry name" value="GLUTATHIONE S-TRANSFERASE KAPPA"/>
    <property type="match status" value="1"/>
</dbReference>
<dbReference type="STRING" id="260084.SAMN02927928_0988"/>
<dbReference type="GO" id="GO:0016853">
    <property type="term" value="F:isomerase activity"/>
    <property type="evidence" value="ECO:0007669"/>
    <property type="project" value="UniProtKB-KW"/>
</dbReference>
<evidence type="ECO:0000256" key="5">
    <source>
        <dbReference type="ARBA" id="ARBA00023284"/>
    </source>
</evidence>
<dbReference type="EMBL" id="FMTS01000001">
    <property type="protein sequence ID" value="SCW40606.1"/>
    <property type="molecule type" value="Genomic_DNA"/>
</dbReference>
<dbReference type="AlphaFoldDB" id="A0A1G4Q7N4"/>
<keyword evidence="3" id="KW-0560">Oxidoreductase</keyword>
<name>A0A1G4Q7N4_9CAUL</name>
<dbReference type="OrthoDB" id="8478320at2"/>
<dbReference type="SUPFAM" id="SSF52833">
    <property type="entry name" value="Thioredoxin-like"/>
    <property type="match status" value="1"/>
</dbReference>
<gene>
    <name evidence="8" type="ORF">SAMN02927928_0988</name>
</gene>
<keyword evidence="5" id="KW-0676">Redox-active center</keyword>
<organism evidence="8 9">
    <name type="scientific">Asticcacaulis taihuensis</name>
    <dbReference type="NCBI Taxonomy" id="260084"/>
    <lineage>
        <taxon>Bacteria</taxon>
        <taxon>Pseudomonadati</taxon>
        <taxon>Pseudomonadota</taxon>
        <taxon>Alphaproteobacteria</taxon>
        <taxon>Caulobacterales</taxon>
        <taxon>Caulobacteraceae</taxon>
        <taxon>Asticcacaulis</taxon>
    </lineage>
</organism>
<keyword evidence="8" id="KW-0413">Isomerase</keyword>
<evidence type="ECO:0000256" key="1">
    <source>
        <dbReference type="ARBA" id="ARBA00005791"/>
    </source>
</evidence>
<feature type="domain" description="Thioredoxin-like fold" evidence="7">
    <location>
        <begin position="32"/>
        <end position="203"/>
    </location>
</feature>
<accession>A0A1G4Q7N4</accession>
<evidence type="ECO:0000256" key="2">
    <source>
        <dbReference type="ARBA" id="ARBA00022729"/>
    </source>
</evidence>
<keyword evidence="2 6" id="KW-0732">Signal</keyword>
<evidence type="ECO:0000313" key="9">
    <source>
        <dbReference type="Proteomes" id="UP000199150"/>
    </source>
</evidence>
<keyword evidence="4" id="KW-1015">Disulfide bond</keyword>
<dbReference type="PANTHER" id="PTHR13887:SF14">
    <property type="entry name" value="DISULFIDE BOND FORMATION PROTEIN D"/>
    <property type="match status" value="1"/>
</dbReference>
<dbReference type="InterPro" id="IPR036249">
    <property type="entry name" value="Thioredoxin-like_sf"/>
</dbReference>
<dbReference type="RefSeq" id="WP_090644339.1">
    <property type="nucleotide sequence ID" value="NZ_CBCRYE010000001.1"/>
</dbReference>
<evidence type="ECO:0000256" key="4">
    <source>
        <dbReference type="ARBA" id="ARBA00023157"/>
    </source>
</evidence>
<feature type="signal peptide" evidence="6">
    <location>
        <begin position="1"/>
        <end position="21"/>
    </location>
</feature>